<dbReference type="OrthoDB" id="8015at2157"/>
<dbReference type="PATRIC" id="fig|768679.9.peg.2087"/>
<sequence length="101" mass="11604">MFVVAYITAPESEGKKIARHLVERRLAACVNIVGVESVYRWEGKVEEDKEALLIAKTKADKVQELIEEVRKIHPYKLPEIIVVPITQGLREYLAWIEQETS</sequence>
<dbReference type="Proteomes" id="UP000002654">
    <property type="component" value="Chromosome"/>
</dbReference>
<dbReference type="STRING" id="768679.TTX_2062"/>
<reference evidence="2 3" key="1">
    <citation type="journal article" date="2011" name="PLoS ONE">
        <title>The complete genome sequence of Thermoproteus tenax: a physiologically versatile member of the Crenarchaeota.</title>
        <authorList>
            <person name="Siebers B."/>
            <person name="Zaparty M."/>
            <person name="Raddatz G."/>
            <person name="Tjaden B."/>
            <person name="Albers S.V."/>
            <person name="Bell S.D."/>
            <person name="Blombach F."/>
            <person name="Kletzin A."/>
            <person name="Kyrpides N."/>
            <person name="Lanz C."/>
            <person name="Plagens A."/>
            <person name="Rampp M."/>
            <person name="Rosinus A."/>
            <person name="von Jan M."/>
            <person name="Makarova K.S."/>
            <person name="Klenk H.P."/>
            <person name="Schuster S.C."/>
            <person name="Hensel R."/>
        </authorList>
    </citation>
    <scope>NUCLEOTIDE SEQUENCE [LARGE SCALE GENOMIC DNA]</scope>
    <source>
        <strain evidence="3">ATCC 35583 / DSM 2078 / JCM 9277 / NBRC 100435 / Kra 1</strain>
    </source>
</reference>
<evidence type="ECO:0000313" key="3">
    <source>
        <dbReference type="Proteomes" id="UP000002654"/>
    </source>
</evidence>
<dbReference type="Pfam" id="PF03091">
    <property type="entry name" value="CutA1"/>
    <property type="match status" value="1"/>
</dbReference>
<dbReference type="RefSeq" id="WP_014127928.1">
    <property type="nucleotide sequence ID" value="NC_016070.1"/>
</dbReference>
<accession>G4RM80</accession>
<dbReference type="GO" id="GO:0005507">
    <property type="term" value="F:copper ion binding"/>
    <property type="evidence" value="ECO:0007669"/>
    <property type="project" value="TreeGrafter"/>
</dbReference>
<organism evidence="2 3">
    <name type="scientific">Thermoproteus tenax (strain ATCC 35583 / DSM 2078 / JCM 9277 / NBRC 100435 / Kra 1)</name>
    <dbReference type="NCBI Taxonomy" id="768679"/>
    <lineage>
        <taxon>Archaea</taxon>
        <taxon>Thermoproteota</taxon>
        <taxon>Thermoprotei</taxon>
        <taxon>Thermoproteales</taxon>
        <taxon>Thermoproteaceae</taxon>
        <taxon>Thermoproteus</taxon>
    </lineage>
</organism>
<dbReference type="eggNOG" id="arCOG04231">
    <property type="taxonomic scope" value="Archaea"/>
</dbReference>
<keyword evidence="3" id="KW-1185">Reference proteome</keyword>
<dbReference type="Gene3D" id="3.30.70.120">
    <property type="match status" value="1"/>
</dbReference>
<dbReference type="PaxDb" id="768679-TTX_2062"/>
<dbReference type="AlphaFoldDB" id="G4RM80"/>
<name>G4RM80_THETK</name>
<dbReference type="HOGENOM" id="CLU_098807_3_1_2"/>
<proteinExistence type="inferred from homology"/>
<dbReference type="KEGG" id="ttn:TTX_2062"/>
<dbReference type="PANTHER" id="PTHR23419">
    <property type="entry name" value="DIVALENT CATION TOLERANCE CUTA-RELATED"/>
    <property type="match status" value="1"/>
</dbReference>
<dbReference type="SUPFAM" id="SSF54913">
    <property type="entry name" value="GlnB-like"/>
    <property type="match status" value="1"/>
</dbReference>
<evidence type="ECO:0000313" key="2">
    <source>
        <dbReference type="EMBL" id="CCC82675.1"/>
    </source>
</evidence>
<dbReference type="InterPro" id="IPR004323">
    <property type="entry name" value="Ion_tolerance_CutA"/>
</dbReference>
<gene>
    <name evidence="2" type="primary">cutA</name>
    <name evidence="2" type="ordered locus">TTX_2062</name>
</gene>
<dbReference type="EMBL" id="FN869859">
    <property type="protein sequence ID" value="CCC82675.1"/>
    <property type="molecule type" value="Genomic_DNA"/>
</dbReference>
<dbReference type="GeneID" id="11262951"/>
<dbReference type="InterPro" id="IPR011322">
    <property type="entry name" value="N-reg_PII-like_a/b"/>
</dbReference>
<dbReference type="GO" id="GO:0010038">
    <property type="term" value="P:response to metal ion"/>
    <property type="evidence" value="ECO:0007669"/>
    <property type="project" value="InterPro"/>
</dbReference>
<protein>
    <submittedName>
        <fullName evidence="2">Divalent cation tolerance protein</fullName>
    </submittedName>
</protein>
<comment type="similarity">
    <text evidence="1">Belongs to the CutA family.</text>
</comment>
<evidence type="ECO:0000256" key="1">
    <source>
        <dbReference type="ARBA" id="ARBA00010169"/>
    </source>
</evidence>
<dbReference type="PANTHER" id="PTHR23419:SF8">
    <property type="entry name" value="FI09726P"/>
    <property type="match status" value="1"/>
</dbReference>
<dbReference type="InterPro" id="IPR015867">
    <property type="entry name" value="N-reg_PII/ATP_PRibTrfase_C"/>
</dbReference>